<feature type="compositionally biased region" description="Polar residues" evidence="4">
    <location>
        <begin position="462"/>
        <end position="475"/>
    </location>
</feature>
<keyword evidence="3" id="KW-0648">Protein biosynthesis</keyword>
<evidence type="ECO:0000256" key="3">
    <source>
        <dbReference type="ARBA" id="ARBA00022917"/>
    </source>
</evidence>
<dbReference type="PANTHER" id="PTHR10938:SF4">
    <property type="entry name" value="TRANSLATION INITIATION FACTOR IF3-1, MITOCHONDRIAL"/>
    <property type="match status" value="1"/>
</dbReference>
<evidence type="ECO:0000313" key="6">
    <source>
        <dbReference type="EMBL" id="KYP69193.1"/>
    </source>
</evidence>
<sequence>MAFWHRIRNPNLKTLSIQFQRCYIRLPHASTPKPCPINIPHPYSVFHRRPSSVRFFAAPVQVKPKDEEEDSDEYRLNDKIKATYIRLVRDDGQHSILPKFEALELAKELKLDLVEVDRSAKPPVCKIMDYHKEMYKRQEWEKERAKSKANMTLRKDNKEVRFSAKTEARDLKVKADMIRKLAEKGYRVMCKISAKENQDLTEVFSPLLALIEDVCVVESGPHMAKKDAHMLVRHIKFGLPKKGGKKGQDATQVKMETSTASSSDSIEDKSHTESGFETEKVPSDGDKFSKSSWPVFNNSVNMTASPDYQTNAAPEEAVFMSRSNDPVSHPAPENRYRRAVHHGENQVQSNAAVAENRYKRVEPRSRFQQTPNNTGMNYQGPGTRDAVRSTTHPNWNRPSHAPVNVDPRIENNRQGFNPGSRHPMPPHENFSKHPPFAPNTPRPGYGNFSASNEGIPRHPGAPNTTRPSSYGNFSTPKGPETQGVNLGMHRSREGNQ</sequence>
<evidence type="ECO:0000256" key="4">
    <source>
        <dbReference type="SAM" id="MobiDB-lite"/>
    </source>
</evidence>
<feature type="compositionally biased region" description="Polar residues" evidence="4">
    <location>
        <begin position="249"/>
        <end position="264"/>
    </location>
</feature>
<keyword evidence="2 6" id="KW-0396">Initiation factor</keyword>
<accession>A0A151TQ76</accession>
<dbReference type="Pfam" id="PF05198">
    <property type="entry name" value="IF3_N"/>
    <property type="match status" value="1"/>
</dbReference>
<dbReference type="NCBIfam" id="TIGR00168">
    <property type="entry name" value="infC"/>
    <property type="match status" value="1"/>
</dbReference>
<keyword evidence="7" id="KW-1185">Reference proteome</keyword>
<dbReference type="InterPro" id="IPR019814">
    <property type="entry name" value="Translation_initiation_fac_3_N"/>
</dbReference>
<name>A0A151TQ76_CAJCA</name>
<dbReference type="InterPro" id="IPR001288">
    <property type="entry name" value="Translation_initiation_fac_3"/>
</dbReference>
<dbReference type="STRING" id="3821.A0A151TQ76"/>
<dbReference type="PANTHER" id="PTHR10938">
    <property type="entry name" value="TRANSLATION INITIATION FACTOR IF-3"/>
    <property type="match status" value="1"/>
</dbReference>
<dbReference type="InterPro" id="IPR036787">
    <property type="entry name" value="T_IF-3_N_sf"/>
</dbReference>
<dbReference type="SUPFAM" id="SSF54364">
    <property type="entry name" value="Translation initiation factor IF3, N-terminal domain"/>
    <property type="match status" value="1"/>
</dbReference>
<feature type="region of interest" description="Disordered" evidence="4">
    <location>
        <begin position="241"/>
        <end position="289"/>
    </location>
</feature>
<dbReference type="InterPro" id="IPR036788">
    <property type="entry name" value="T_IF-3_C_sf"/>
</dbReference>
<dbReference type="EMBL" id="CM003605">
    <property type="protein sequence ID" value="KYP69193.1"/>
    <property type="molecule type" value="Genomic_DNA"/>
</dbReference>
<feature type="region of interest" description="Disordered" evidence="4">
    <location>
        <begin position="367"/>
        <end position="496"/>
    </location>
</feature>
<feature type="compositionally biased region" description="Polar residues" evidence="4">
    <location>
        <begin position="388"/>
        <end position="397"/>
    </location>
</feature>
<dbReference type="Gene3D" id="3.30.110.10">
    <property type="entry name" value="Translation initiation factor 3 (IF-3), C-terminal domain"/>
    <property type="match status" value="1"/>
</dbReference>
<feature type="compositionally biased region" description="Polar residues" evidence="4">
    <location>
        <begin position="367"/>
        <end position="377"/>
    </location>
</feature>
<feature type="domain" description="Translation initiation factor 3 N-terminal" evidence="5">
    <location>
        <begin position="77"/>
        <end position="143"/>
    </location>
</feature>
<dbReference type="Gramene" id="C.cajan_08136.t">
    <property type="protein sequence ID" value="C.cajan_08136.t"/>
    <property type="gene ID" value="C.cajan_08136"/>
</dbReference>
<evidence type="ECO:0000256" key="1">
    <source>
        <dbReference type="ARBA" id="ARBA00005439"/>
    </source>
</evidence>
<dbReference type="GO" id="GO:0043022">
    <property type="term" value="F:ribosome binding"/>
    <property type="evidence" value="ECO:0007669"/>
    <property type="project" value="TreeGrafter"/>
</dbReference>
<evidence type="ECO:0000259" key="5">
    <source>
        <dbReference type="Pfam" id="PF05198"/>
    </source>
</evidence>
<reference evidence="6 7" key="1">
    <citation type="journal article" date="2012" name="Nat. Biotechnol.">
        <title>Draft genome sequence of pigeonpea (Cajanus cajan), an orphan legume crop of resource-poor farmers.</title>
        <authorList>
            <person name="Varshney R.K."/>
            <person name="Chen W."/>
            <person name="Li Y."/>
            <person name="Bharti A.K."/>
            <person name="Saxena R.K."/>
            <person name="Schlueter J.A."/>
            <person name="Donoghue M.T."/>
            <person name="Azam S."/>
            <person name="Fan G."/>
            <person name="Whaley A.M."/>
            <person name="Farmer A.D."/>
            <person name="Sheridan J."/>
            <person name="Iwata A."/>
            <person name="Tuteja R."/>
            <person name="Penmetsa R.V."/>
            <person name="Wu W."/>
            <person name="Upadhyaya H.D."/>
            <person name="Yang S.P."/>
            <person name="Shah T."/>
            <person name="Saxena K.B."/>
            <person name="Michael T."/>
            <person name="McCombie W.R."/>
            <person name="Yang B."/>
            <person name="Zhang G."/>
            <person name="Yang H."/>
            <person name="Wang J."/>
            <person name="Spillane C."/>
            <person name="Cook D.R."/>
            <person name="May G.D."/>
            <person name="Xu X."/>
            <person name="Jackson S.A."/>
        </authorList>
    </citation>
    <scope>NUCLEOTIDE SEQUENCE [LARGE SCALE GENOMIC DNA]</scope>
    <source>
        <strain evidence="7">cv. Asha</strain>
    </source>
</reference>
<dbReference type="GO" id="GO:0032790">
    <property type="term" value="P:ribosome disassembly"/>
    <property type="evidence" value="ECO:0007669"/>
    <property type="project" value="TreeGrafter"/>
</dbReference>
<evidence type="ECO:0000313" key="7">
    <source>
        <dbReference type="Proteomes" id="UP000075243"/>
    </source>
</evidence>
<gene>
    <name evidence="6" type="ORF">KK1_008380</name>
</gene>
<feature type="compositionally biased region" description="Basic and acidic residues" evidence="4">
    <location>
        <begin position="266"/>
        <end position="289"/>
    </location>
</feature>
<dbReference type="OMA" id="QNMNAYQ"/>
<evidence type="ECO:0000256" key="2">
    <source>
        <dbReference type="ARBA" id="ARBA00022540"/>
    </source>
</evidence>
<dbReference type="SUPFAM" id="SSF55200">
    <property type="entry name" value="Translation initiation factor IF3, C-terminal domain"/>
    <property type="match status" value="1"/>
</dbReference>
<organism evidence="6 7">
    <name type="scientific">Cajanus cajan</name>
    <name type="common">Pigeon pea</name>
    <name type="synonym">Cajanus indicus</name>
    <dbReference type="NCBI Taxonomy" id="3821"/>
    <lineage>
        <taxon>Eukaryota</taxon>
        <taxon>Viridiplantae</taxon>
        <taxon>Streptophyta</taxon>
        <taxon>Embryophyta</taxon>
        <taxon>Tracheophyta</taxon>
        <taxon>Spermatophyta</taxon>
        <taxon>Magnoliopsida</taxon>
        <taxon>eudicotyledons</taxon>
        <taxon>Gunneridae</taxon>
        <taxon>Pentapetalae</taxon>
        <taxon>rosids</taxon>
        <taxon>fabids</taxon>
        <taxon>Fabales</taxon>
        <taxon>Fabaceae</taxon>
        <taxon>Papilionoideae</taxon>
        <taxon>50 kb inversion clade</taxon>
        <taxon>NPAAA clade</taxon>
        <taxon>indigoferoid/millettioid clade</taxon>
        <taxon>Phaseoleae</taxon>
        <taxon>Cajanus</taxon>
    </lineage>
</organism>
<protein>
    <submittedName>
        <fullName evidence="6">Translation initiation factor IF-3</fullName>
    </submittedName>
</protein>
<dbReference type="Gene3D" id="3.10.20.80">
    <property type="entry name" value="Translation initiation factor 3 (IF-3), N-terminal domain"/>
    <property type="match status" value="1"/>
</dbReference>
<comment type="similarity">
    <text evidence="1">Belongs to the IF-3 family.</text>
</comment>
<dbReference type="GO" id="GO:0003743">
    <property type="term" value="F:translation initiation factor activity"/>
    <property type="evidence" value="ECO:0007669"/>
    <property type="project" value="UniProtKB-KW"/>
</dbReference>
<dbReference type="Proteomes" id="UP000075243">
    <property type="component" value="Chromosome 3"/>
</dbReference>
<dbReference type="AlphaFoldDB" id="A0A151TQ76"/>
<proteinExistence type="inferred from homology"/>